<evidence type="ECO:0000313" key="2">
    <source>
        <dbReference type="EMBL" id="KAJ1153879.1"/>
    </source>
</evidence>
<comment type="caution">
    <text evidence="2">The sequence shown here is derived from an EMBL/GenBank/DDBJ whole genome shotgun (WGS) entry which is preliminary data.</text>
</comment>
<dbReference type="PANTHER" id="PTHR11505">
    <property type="entry name" value="L1 TRANSPOSABLE ELEMENT-RELATED"/>
    <property type="match status" value="1"/>
</dbReference>
<reference evidence="2" key="1">
    <citation type="journal article" date="2022" name="bioRxiv">
        <title>Sequencing and chromosome-scale assembly of the giantPleurodeles waltlgenome.</title>
        <authorList>
            <person name="Brown T."/>
            <person name="Elewa A."/>
            <person name="Iarovenko S."/>
            <person name="Subramanian E."/>
            <person name="Araus A.J."/>
            <person name="Petzold A."/>
            <person name="Susuki M."/>
            <person name="Suzuki K.-i.T."/>
            <person name="Hayashi T."/>
            <person name="Toyoda A."/>
            <person name="Oliveira C."/>
            <person name="Osipova E."/>
            <person name="Leigh N.D."/>
            <person name="Simon A."/>
            <person name="Yun M.H."/>
        </authorList>
    </citation>
    <scope>NUCLEOTIDE SEQUENCE</scope>
    <source>
        <strain evidence="2">20211129_DDA</strain>
        <tissue evidence="2">Liver</tissue>
    </source>
</reference>
<dbReference type="EMBL" id="JANPWB010000009">
    <property type="protein sequence ID" value="KAJ1153879.1"/>
    <property type="molecule type" value="Genomic_DNA"/>
</dbReference>
<proteinExistence type="predicted"/>
<dbReference type="InterPro" id="IPR004244">
    <property type="entry name" value="Transposase_22"/>
</dbReference>
<evidence type="ECO:0000313" key="3">
    <source>
        <dbReference type="Proteomes" id="UP001066276"/>
    </source>
</evidence>
<organism evidence="2 3">
    <name type="scientific">Pleurodeles waltl</name>
    <name type="common">Iberian ribbed newt</name>
    <dbReference type="NCBI Taxonomy" id="8319"/>
    <lineage>
        <taxon>Eukaryota</taxon>
        <taxon>Metazoa</taxon>
        <taxon>Chordata</taxon>
        <taxon>Craniata</taxon>
        <taxon>Vertebrata</taxon>
        <taxon>Euteleostomi</taxon>
        <taxon>Amphibia</taxon>
        <taxon>Batrachia</taxon>
        <taxon>Caudata</taxon>
        <taxon>Salamandroidea</taxon>
        <taxon>Salamandridae</taxon>
        <taxon>Pleurodelinae</taxon>
        <taxon>Pleurodeles</taxon>
    </lineage>
</organism>
<sequence length="332" mass="37943">MTEDTQCATMDRILQEISAVSRKLEGMDNAMVALTAETRSMRLDLAGFQSQMSGLDQRVTMVETQVASWTDRDLELSQLRSKLTDLEDRSRRNNVPLLGFSEGVEGADIFSYLRDILPKLTDITFDPPLEFQRAHRLGPRRQDGNGRPHPIIACMLRHLQARQLLQAAHTQGSFRSGNLDIRMSADFSKETADRRNAFLSFRTQLRRLEVKFGLFEPARRWITKNGESQNFYDPEDLRTFLEGLQDQTQSMEMTAQPLQTTRSTLQSTSYLVPAPEPEMRSTTDPQSRGRDFERLAKSYDDRGQVLQAVVMHTQLSERDKSRSPLNPTMDPP</sequence>
<feature type="region of interest" description="Disordered" evidence="1">
    <location>
        <begin position="313"/>
        <end position="332"/>
    </location>
</feature>
<gene>
    <name evidence="2" type="ORF">NDU88_006637</name>
</gene>
<dbReference type="Gene3D" id="3.30.70.1820">
    <property type="entry name" value="L1 transposable element, RRM domain"/>
    <property type="match status" value="1"/>
</dbReference>
<protein>
    <recommendedName>
        <fullName evidence="4">L1 transposable element RRM domain-containing protein</fullName>
    </recommendedName>
</protein>
<dbReference type="Proteomes" id="UP001066276">
    <property type="component" value="Chromosome 5"/>
</dbReference>
<accession>A0AAV7RNL7</accession>
<name>A0AAV7RNL7_PLEWA</name>
<evidence type="ECO:0008006" key="4">
    <source>
        <dbReference type="Google" id="ProtNLM"/>
    </source>
</evidence>
<dbReference type="AlphaFoldDB" id="A0AAV7RNL7"/>
<keyword evidence="3" id="KW-1185">Reference proteome</keyword>
<evidence type="ECO:0000256" key="1">
    <source>
        <dbReference type="SAM" id="MobiDB-lite"/>
    </source>
</evidence>